<dbReference type="RefSeq" id="WP_163666743.1">
    <property type="nucleotide sequence ID" value="NZ_QZCE01000002.1"/>
</dbReference>
<comment type="caution">
    <text evidence="2">The sequence shown here is derived from an EMBL/GenBank/DDBJ whole genome shotgun (WGS) entry which is preliminary data.</text>
</comment>
<name>A0A6M0SC48_9CYAN</name>
<gene>
    <name evidence="2" type="ORF">D0962_22855</name>
</gene>
<accession>A0A6M0SC48</accession>
<feature type="region of interest" description="Disordered" evidence="1">
    <location>
        <begin position="1"/>
        <end position="22"/>
    </location>
</feature>
<dbReference type="Proteomes" id="UP000473574">
    <property type="component" value="Unassembled WGS sequence"/>
</dbReference>
<feature type="region of interest" description="Disordered" evidence="1">
    <location>
        <begin position="93"/>
        <end position="116"/>
    </location>
</feature>
<sequence>MTIGYGSELSPQQIRDERDRYDLPTQVSRARELSNAYEKGRNRQPLDIEKAVLTGDTELVSKWVAGVLSTTDGNGLAVMKQSFSNILRYSNPDARPANMRPYPSYGHTTIHGYSEV</sequence>
<dbReference type="AlphaFoldDB" id="A0A6M0SC48"/>
<organism evidence="2 3">
    <name type="scientific">Adonisia turfae CCMR0082</name>
    <dbReference type="NCBI Taxonomy" id="2304604"/>
    <lineage>
        <taxon>Bacteria</taxon>
        <taxon>Bacillati</taxon>
        <taxon>Cyanobacteriota</taxon>
        <taxon>Adonisia</taxon>
        <taxon>Adonisia turfae</taxon>
    </lineage>
</organism>
<evidence type="ECO:0000256" key="1">
    <source>
        <dbReference type="SAM" id="MobiDB-lite"/>
    </source>
</evidence>
<reference evidence="2 3" key="1">
    <citation type="journal article" date="2020" name="Microb. Ecol.">
        <title>Ecogenomics of the Marine Benthic Filamentous Cyanobacterium Adonisia.</title>
        <authorList>
            <person name="Walter J.M."/>
            <person name="Coutinho F.H."/>
            <person name="Leomil L."/>
            <person name="Hargreaves P.I."/>
            <person name="Campeao M.E."/>
            <person name="Vieira V.V."/>
            <person name="Silva B.S."/>
            <person name="Fistarol G.O."/>
            <person name="Salomon P.S."/>
            <person name="Sawabe T."/>
            <person name="Mino S."/>
            <person name="Hosokawa M."/>
            <person name="Miyashita H."/>
            <person name="Maruyama F."/>
            <person name="van Verk M.C."/>
            <person name="Dutilh B.E."/>
            <person name="Thompson C.C."/>
            <person name="Thompson F.L."/>
        </authorList>
    </citation>
    <scope>NUCLEOTIDE SEQUENCE [LARGE SCALE GENOMIC DNA]</scope>
    <source>
        <strain evidence="2 3">CCMR0082</strain>
    </source>
</reference>
<dbReference type="EMBL" id="QZCE01000002">
    <property type="protein sequence ID" value="NEZ65561.1"/>
    <property type="molecule type" value="Genomic_DNA"/>
</dbReference>
<protein>
    <submittedName>
        <fullName evidence="2">Uncharacterized protein</fullName>
    </submittedName>
</protein>
<evidence type="ECO:0000313" key="3">
    <source>
        <dbReference type="Proteomes" id="UP000473574"/>
    </source>
</evidence>
<evidence type="ECO:0000313" key="2">
    <source>
        <dbReference type="EMBL" id="NEZ65561.1"/>
    </source>
</evidence>
<proteinExistence type="predicted"/>